<dbReference type="InterPro" id="IPR016024">
    <property type="entry name" value="ARM-type_fold"/>
</dbReference>
<keyword evidence="3" id="KW-1185">Reference proteome</keyword>
<dbReference type="GeneID" id="20247133"/>
<dbReference type="OrthoDB" id="191673at2759"/>
<dbReference type="CTD" id="20247133"/>
<dbReference type="STRING" id="225164.V3ZIC5"/>
<dbReference type="AlphaFoldDB" id="V3ZIC5"/>
<dbReference type="GO" id="GO:0097225">
    <property type="term" value="C:sperm midpiece"/>
    <property type="evidence" value="ECO:0007669"/>
    <property type="project" value="TreeGrafter"/>
</dbReference>
<dbReference type="EMBL" id="KB204047">
    <property type="protein sequence ID" value="ESO82065.1"/>
    <property type="molecule type" value="Genomic_DNA"/>
</dbReference>
<evidence type="ECO:0000259" key="1">
    <source>
        <dbReference type="Pfam" id="PF21049"/>
    </source>
</evidence>
<dbReference type="SUPFAM" id="SSF48371">
    <property type="entry name" value="ARM repeat"/>
    <property type="match status" value="1"/>
</dbReference>
<dbReference type="InterPro" id="IPR048732">
    <property type="entry name" value="CFA69"/>
</dbReference>
<sequence>MLYDRHQNSLQRLIRHYQHGFPMKDLVLVYKLLNICADRVELHPMYEEPLIEIIKICSLPYLKEKTSDEIVYQQIVIESISQLGYLMRVPSNEVRKQICSTLITFHTAEQKIQKVQKFKSTSKEYNRKVIENSDVSETLIKSLALMENDYEVRLLVLDVLQTFSKDSEKNCNQILLAEGAMRICSRLMDADPTGHLLFQSVEILWNLLENGDVANLAAQLNNVQCISQLRDGFVYQLTMGYSHYDRQLRNDLLTIATLVVTKCPESPFVECGFARQLVLFGTFQEVKSHNILVKHLKLMTNQEDFELKKLLMNVLVKMSADSTMIPIMSDGHLLLALFSFVRGNEKSSGPREWTPAQFEELQLHAMSSLITLCPVMIEDYMLCQGNTRLLLLLEWCIQSDDFSGQGNSFHGTGGRGNKKSQMCQCLRIMRSVVSTEDELVLQDLSDQGAINQLIGILKKVFAVPIAKYTAIDIEMQTDILIILSSLCDGDIHRKELFGRNGVDVVMNYLQTDAKLLNSGLGHHKLFLAAVDTAWCAIVGCTLTDDYFLERSGVFHLIDLLELVPKTMYNVIIGCLLDLCENPKTMNHILTWRGRNNITAPHLFCDIWRHEDLSIGACRDVNGAITDTKKPMMGSRQMESGVVPLKANCPSPAIVEVFENLRAKIFSIFGKLGFMDLPGLTVEDHVTLTIIEKYLDFKMGEVWSEIICELEVDKIKPVTPDEEALETILKVVDERTNIVAATQSELLEAQQNQDAIEEQEFYAEIRENHRQHENKVRKFTEYVSRTSNYDILKVCAIL</sequence>
<name>V3ZIC5_LOTGI</name>
<dbReference type="OMA" id="TINSDLC"/>
<dbReference type="Gene3D" id="1.25.10.10">
    <property type="entry name" value="Leucine-rich Repeat Variant"/>
    <property type="match status" value="2"/>
</dbReference>
<dbReference type="GO" id="GO:0097730">
    <property type="term" value="C:non-motile cilium"/>
    <property type="evidence" value="ECO:0007669"/>
    <property type="project" value="TreeGrafter"/>
</dbReference>
<dbReference type="InterPro" id="IPR011989">
    <property type="entry name" value="ARM-like"/>
</dbReference>
<protein>
    <recommendedName>
        <fullName evidence="1">Cilia- and flagella-associated protein 69 ARM repeats domain-containing protein</fullName>
    </recommendedName>
</protein>
<dbReference type="PANTHER" id="PTHR14716:SF0">
    <property type="entry name" value="CILIA- AND FLAGELLA-ASSOCIATED PROTEIN 69"/>
    <property type="match status" value="1"/>
</dbReference>
<proteinExistence type="predicted"/>
<accession>V3ZIC5</accession>
<dbReference type="PANTHER" id="PTHR14716">
    <property type="entry name" value="CILIA- AND FLAGELLA-ASSOCIATED PROTEIN 69"/>
    <property type="match status" value="1"/>
</dbReference>
<dbReference type="Proteomes" id="UP000030746">
    <property type="component" value="Unassembled WGS sequence"/>
</dbReference>
<feature type="domain" description="Cilia- and flagella-associated protein 69 ARM repeats" evidence="1">
    <location>
        <begin position="1"/>
        <end position="705"/>
    </location>
</feature>
<dbReference type="Pfam" id="PF21049">
    <property type="entry name" value="CFA69_ARM_rpt"/>
    <property type="match status" value="1"/>
</dbReference>
<dbReference type="InterPro" id="IPR048733">
    <property type="entry name" value="CFA69_ARM_dom"/>
</dbReference>
<evidence type="ECO:0000313" key="2">
    <source>
        <dbReference type="EMBL" id="ESO82065.1"/>
    </source>
</evidence>
<dbReference type="HOGENOM" id="CLU_322533_0_0_1"/>
<dbReference type="KEGG" id="lgi:LOTGIDRAFT_223522"/>
<dbReference type="RefSeq" id="XP_009067230.1">
    <property type="nucleotide sequence ID" value="XM_009068982.1"/>
</dbReference>
<gene>
    <name evidence="2" type="ORF">LOTGIDRAFT_223522</name>
</gene>
<reference evidence="2 3" key="1">
    <citation type="journal article" date="2013" name="Nature">
        <title>Insights into bilaterian evolution from three spiralian genomes.</title>
        <authorList>
            <person name="Simakov O."/>
            <person name="Marletaz F."/>
            <person name="Cho S.J."/>
            <person name="Edsinger-Gonzales E."/>
            <person name="Havlak P."/>
            <person name="Hellsten U."/>
            <person name="Kuo D.H."/>
            <person name="Larsson T."/>
            <person name="Lv J."/>
            <person name="Arendt D."/>
            <person name="Savage R."/>
            <person name="Osoegawa K."/>
            <person name="de Jong P."/>
            <person name="Grimwood J."/>
            <person name="Chapman J.A."/>
            <person name="Shapiro H."/>
            <person name="Aerts A."/>
            <person name="Otillar R.P."/>
            <person name="Terry A.Y."/>
            <person name="Boore J.L."/>
            <person name="Grigoriev I.V."/>
            <person name="Lindberg D.R."/>
            <person name="Seaver E.C."/>
            <person name="Weisblat D.A."/>
            <person name="Putnam N.H."/>
            <person name="Rokhsar D.S."/>
        </authorList>
    </citation>
    <scope>NUCLEOTIDE SEQUENCE [LARGE SCALE GENOMIC DNA]</scope>
</reference>
<evidence type="ECO:0000313" key="3">
    <source>
        <dbReference type="Proteomes" id="UP000030746"/>
    </source>
</evidence>
<organism evidence="2 3">
    <name type="scientific">Lottia gigantea</name>
    <name type="common">Giant owl limpet</name>
    <dbReference type="NCBI Taxonomy" id="225164"/>
    <lineage>
        <taxon>Eukaryota</taxon>
        <taxon>Metazoa</taxon>
        <taxon>Spiralia</taxon>
        <taxon>Lophotrochozoa</taxon>
        <taxon>Mollusca</taxon>
        <taxon>Gastropoda</taxon>
        <taxon>Patellogastropoda</taxon>
        <taxon>Lottioidea</taxon>
        <taxon>Lottiidae</taxon>
        <taxon>Lottia</taxon>
    </lineage>
</organism>
<dbReference type="GO" id="GO:1902093">
    <property type="term" value="P:positive regulation of flagellated sperm motility"/>
    <property type="evidence" value="ECO:0007669"/>
    <property type="project" value="TreeGrafter"/>
</dbReference>